<accession>A0A0C5J8Q4</accession>
<protein>
    <recommendedName>
        <fullName evidence="13">Fatty acid desaturase domain-containing protein</fullName>
    </recommendedName>
</protein>
<dbReference type="RefSeq" id="WP_202634243.1">
    <property type="nucleotide sequence ID" value="NZ_CP010554.1"/>
</dbReference>
<keyword evidence="7 12" id="KW-1133">Transmembrane helix</keyword>
<dbReference type="InterPro" id="IPR033885">
    <property type="entry name" value="AlkB/XylM"/>
</dbReference>
<feature type="transmembrane region" description="Helical" evidence="12">
    <location>
        <begin position="206"/>
        <end position="239"/>
    </location>
</feature>
<proteinExistence type="inferred from homology"/>
<keyword evidence="9" id="KW-0408">Iron</keyword>
<dbReference type="PATRIC" id="fig|1565605.3.peg.1587"/>
<dbReference type="Pfam" id="PF00487">
    <property type="entry name" value="FA_desaturase"/>
    <property type="match status" value="1"/>
</dbReference>
<feature type="domain" description="Fatty acid desaturase" evidence="13">
    <location>
        <begin position="100"/>
        <end position="300"/>
    </location>
</feature>
<dbReference type="AlphaFoldDB" id="A0A0C5J8Q4"/>
<feature type="transmembrane region" description="Helical" evidence="12">
    <location>
        <begin position="61"/>
        <end position="79"/>
    </location>
</feature>
<evidence type="ECO:0000256" key="1">
    <source>
        <dbReference type="ARBA" id="ARBA00004429"/>
    </source>
</evidence>
<name>A0A0C5J8Q4_9PROT</name>
<evidence type="ECO:0000256" key="5">
    <source>
        <dbReference type="ARBA" id="ARBA00022692"/>
    </source>
</evidence>
<dbReference type="Proteomes" id="UP000061603">
    <property type="component" value="Chromosome"/>
</dbReference>
<gene>
    <name evidence="14" type="ORF">PG1C_07520</name>
</gene>
<evidence type="ECO:0000313" key="14">
    <source>
        <dbReference type="EMBL" id="AJP48350.1"/>
    </source>
</evidence>
<dbReference type="STRING" id="1565605.PG1C_07520"/>
<dbReference type="GO" id="GO:0046872">
    <property type="term" value="F:metal ion binding"/>
    <property type="evidence" value="ECO:0007669"/>
    <property type="project" value="UniProtKB-KW"/>
</dbReference>
<keyword evidence="10" id="KW-0503">Monooxygenase</keyword>
<evidence type="ECO:0000256" key="11">
    <source>
        <dbReference type="ARBA" id="ARBA00023136"/>
    </source>
</evidence>
<evidence type="ECO:0000256" key="9">
    <source>
        <dbReference type="ARBA" id="ARBA00023004"/>
    </source>
</evidence>
<dbReference type="GO" id="GO:0004497">
    <property type="term" value="F:monooxygenase activity"/>
    <property type="evidence" value="ECO:0007669"/>
    <property type="project" value="UniProtKB-KW"/>
</dbReference>
<evidence type="ECO:0000256" key="7">
    <source>
        <dbReference type="ARBA" id="ARBA00022989"/>
    </source>
</evidence>
<evidence type="ECO:0000259" key="13">
    <source>
        <dbReference type="Pfam" id="PF00487"/>
    </source>
</evidence>
<evidence type="ECO:0000313" key="15">
    <source>
        <dbReference type="Proteomes" id="UP000061603"/>
    </source>
</evidence>
<comment type="subcellular location">
    <subcellularLocation>
        <location evidence="1">Cell inner membrane</location>
        <topology evidence="1">Multi-pass membrane protein</topology>
    </subcellularLocation>
</comment>
<evidence type="ECO:0000256" key="4">
    <source>
        <dbReference type="ARBA" id="ARBA00022519"/>
    </source>
</evidence>
<evidence type="ECO:0000256" key="6">
    <source>
        <dbReference type="ARBA" id="ARBA00022723"/>
    </source>
</evidence>
<keyword evidence="4" id="KW-0997">Cell inner membrane</keyword>
<evidence type="ECO:0000256" key="12">
    <source>
        <dbReference type="SAM" id="Phobius"/>
    </source>
</evidence>
<keyword evidence="8" id="KW-0560">Oxidoreductase</keyword>
<evidence type="ECO:0000256" key="3">
    <source>
        <dbReference type="ARBA" id="ARBA00022475"/>
    </source>
</evidence>
<comment type="similarity">
    <text evidence="2">Belongs to the fatty acid desaturase type 1 family. AlkB subfamily.</text>
</comment>
<feature type="transmembrane region" description="Helical" evidence="12">
    <location>
        <begin position="91"/>
        <end position="113"/>
    </location>
</feature>
<evidence type="ECO:0000256" key="10">
    <source>
        <dbReference type="ARBA" id="ARBA00023033"/>
    </source>
</evidence>
<dbReference type="GO" id="GO:0006629">
    <property type="term" value="P:lipid metabolic process"/>
    <property type="evidence" value="ECO:0007669"/>
    <property type="project" value="InterPro"/>
</dbReference>
<dbReference type="GO" id="GO:0005886">
    <property type="term" value="C:plasma membrane"/>
    <property type="evidence" value="ECO:0007669"/>
    <property type="project" value="UniProtKB-SubCell"/>
</dbReference>
<feature type="transmembrane region" description="Helical" evidence="12">
    <location>
        <begin position="12"/>
        <end position="40"/>
    </location>
</feature>
<organism evidence="14 15">
    <name type="scientific">Rugosibacter aromaticivorans</name>
    <dbReference type="NCBI Taxonomy" id="1565605"/>
    <lineage>
        <taxon>Bacteria</taxon>
        <taxon>Pseudomonadati</taxon>
        <taxon>Pseudomonadota</taxon>
        <taxon>Betaproteobacteria</taxon>
        <taxon>Nitrosomonadales</taxon>
        <taxon>Sterolibacteriaceae</taxon>
        <taxon>Rugosibacter</taxon>
    </lineage>
</organism>
<reference evidence="14 15" key="1">
    <citation type="journal article" date="2015" name="Genome Announc.">
        <title>Complete Genome Sequence of a Novel Bacterium within the Family Rhodocyclaceae That Degrades Polycyclic Aromatic Hydrocarbons.</title>
        <authorList>
            <person name="Singleton D.R."/>
            <person name="Dickey A.N."/>
            <person name="Scholl E.H."/>
            <person name="Wright F.A."/>
            <person name="Aitken M.D."/>
        </authorList>
    </citation>
    <scope>NUCLEOTIDE SEQUENCE [LARGE SCALE GENOMIC DNA]</scope>
    <source>
        <strain evidence="15">PG1-Ca6</strain>
    </source>
</reference>
<keyword evidence="6" id="KW-0479">Metal-binding</keyword>
<dbReference type="PANTHER" id="PTHR38674">
    <property type="entry name" value="ALKANE 1-MONOOXYGENASE 1"/>
    <property type="match status" value="1"/>
</dbReference>
<dbReference type="HOGENOM" id="CLU_044462_2_0_4"/>
<dbReference type="PANTHER" id="PTHR38674:SF1">
    <property type="entry name" value="ALKANE 1-MONOOXYGENASE 1"/>
    <property type="match status" value="1"/>
</dbReference>
<sequence length="378" mass="42751">MDYLRYYVVSLMMVVGIAGFALGGYWLWAGLGTYVVLFMLAMLSGPDLKPRVIHHPRLADIPLYLHLLLLIALYATFAWRVGAGLGLASGWPTAAALVGGIASLVWLTAAPNVPVLHELWHRRDTFSRYVGKFMSAFFADLHRDIPHTDTHHLHLDTPEDADTGYRGENVYKFMWRCTKHNYQTLWASERKRRIALGMPFFSIKNLILWEIGSALLIPLVAGLIGGWLAALLVFVAQVLTKFAVEALNYLQHYGLVRVPGSAIEIQHAWNHLNWWDRVVGYEITNHIDHHRDGFLRFDQLKPHPDAPQMPNVFLCVLCAFIPPLWFKAIAMPRLKNWDLHFANTAERALAREANRRAGWPDWLADAGQPIVGGAGLQI</sequence>
<keyword evidence="11 12" id="KW-0472">Membrane</keyword>
<dbReference type="KEGG" id="rbu:PG1C_07520"/>
<evidence type="ECO:0000256" key="2">
    <source>
        <dbReference type="ARBA" id="ARBA00010823"/>
    </source>
</evidence>
<keyword evidence="3" id="KW-1003">Cell membrane</keyword>
<keyword evidence="15" id="KW-1185">Reference proteome</keyword>
<evidence type="ECO:0000256" key="8">
    <source>
        <dbReference type="ARBA" id="ARBA00023002"/>
    </source>
</evidence>
<dbReference type="EMBL" id="CP010554">
    <property type="protein sequence ID" value="AJP48350.1"/>
    <property type="molecule type" value="Genomic_DNA"/>
</dbReference>
<dbReference type="InterPro" id="IPR005804">
    <property type="entry name" value="FA_desaturase_dom"/>
</dbReference>
<keyword evidence="5 12" id="KW-0812">Transmembrane</keyword>